<dbReference type="CDD" id="cd06471">
    <property type="entry name" value="ACD_LpsHSP_like"/>
    <property type="match status" value="1"/>
</dbReference>
<dbReference type="EMBL" id="DXBF01000047">
    <property type="protein sequence ID" value="HIZ62120.1"/>
    <property type="molecule type" value="Genomic_DNA"/>
</dbReference>
<accession>A0A9D2JNM4</accession>
<evidence type="ECO:0000256" key="2">
    <source>
        <dbReference type="RuleBase" id="RU003616"/>
    </source>
</evidence>
<feature type="domain" description="SHSP" evidence="3">
    <location>
        <begin position="38"/>
        <end position="155"/>
    </location>
</feature>
<dbReference type="Proteomes" id="UP000824105">
    <property type="component" value="Unassembled WGS sequence"/>
</dbReference>
<sequence length="155" mass="17759">MMVPYMFHDSLLDDWFNSDWDREFDRAVNAMAPRGNFGKRGAQVMKTDVRETADGYDVFVELPGFKKEDVKLDLKDGYLTISARRSGARGEKDGEGRYIRQERYTGSCARSFYVGEELKPEDVKARFEDGVLELSLPKAQARPQPEKKPAQIEIL</sequence>
<gene>
    <name evidence="4" type="ORF">H9724_05055</name>
</gene>
<name>A0A9D2JNM4_9FIRM</name>
<comment type="similarity">
    <text evidence="1 2">Belongs to the small heat shock protein (HSP20) family.</text>
</comment>
<dbReference type="Gene3D" id="2.60.40.790">
    <property type="match status" value="1"/>
</dbReference>
<dbReference type="InterPro" id="IPR031107">
    <property type="entry name" value="Small_HSP"/>
</dbReference>
<dbReference type="PROSITE" id="PS01031">
    <property type="entry name" value="SHSP"/>
    <property type="match status" value="1"/>
</dbReference>
<evidence type="ECO:0000313" key="5">
    <source>
        <dbReference type="Proteomes" id="UP000824105"/>
    </source>
</evidence>
<dbReference type="InterPro" id="IPR002068">
    <property type="entry name" value="A-crystallin/Hsp20_dom"/>
</dbReference>
<dbReference type="Pfam" id="PF00011">
    <property type="entry name" value="HSP20"/>
    <property type="match status" value="1"/>
</dbReference>
<reference evidence="4" key="1">
    <citation type="journal article" date="2021" name="PeerJ">
        <title>Extensive microbial diversity within the chicken gut microbiome revealed by metagenomics and culture.</title>
        <authorList>
            <person name="Gilroy R."/>
            <person name="Ravi A."/>
            <person name="Getino M."/>
            <person name="Pursley I."/>
            <person name="Horton D.L."/>
            <person name="Alikhan N.F."/>
            <person name="Baker D."/>
            <person name="Gharbi K."/>
            <person name="Hall N."/>
            <person name="Watson M."/>
            <person name="Adriaenssens E.M."/>
            <person name="Foster-Nyarko E."/>
            <person name="Jarju S."/>
            <person name="Secka A."/>
            <person name="Antonio M."/>
            <person name="Oren A."/>
            <person name="Chaudhuri R.R."/>
            <person name="La Ragione R."/>
            <person name="Hildebrand F."/>
            <person name="Pallen M.J."/>
        </authorList>
    </citation>
    <scope>NUCLEOTIDE SEQUENCE</scope>
    <source>
        <strain evidence="4">CHK188-11489</strain>
    </source>
</reference>
<comment type="caution">
    <text evidence="4">The sequence shown here is derived from an EMBL/GenBank/DDBJ whole genome shotgun (WGS) entry which is preliminary data.</text>
</comment>
<evidence type="ECO:0000256" key="1">
    <source>
        <dbReference type="PROSITE-ProRule" id="PRU00285"/>
    </source>
</evidence>
<reference evidence="4" key="2">
    <citation type="submission" date="2021-04" db="EMBL/GenBank/DDBJ databases">
        <authorList>
            <person name="Gilroy R."/>
        </authorList>
    </citation>
    <scope>NUCLEOTIDE SEQUENCE</scope>
    <source>
        <strain evidence="4">CHK188-11489</strain>
    </source>
</reference>
<organism evidence="4 5">
    <name type="scientific">Candidatus Gemmiger avistercoris</name>
    <dbReference type="NCBI Taxonomy" id="2838606"/>
    <lineage>
        <taxon>Bacteria</taxon>
        <taxon>Bacillati</taxon>
        <taxon>Bacillota</taxon>
        <taxon>Clostridia</taxon>
        <taxon>Eubacteriales</taxon>
        <taxon>Gemmiger</taxon>
    </lineage>
</organism>
<dbReference type="PANTHER" id="PTHR11527">
    <property type="entry name" value="HEAT-SHOCK PROTEIN 20 FAMILY MEMBER"/>
    <property type="match status" value="1"/>
</dbReference>
<dbReference type="InterPro" id="IPR008978">
    <property type="entry name" value="HSP20-like_chaperone"/>
</dbReference>
<protein>
    <submittedName>
        <fullName evidence="4">Hsp20/alpha crystallin family protein</fullName>
    </submittedName>
</protein>
<dbReference type="SUPFAM" id="SSF49764">
    <property type="entry name" value="HSP20-like chaperones"/>
    <property type="match status" value="1"/>
</dbReference>
<dbReference type="AlphaFoldDB" id="A0A9D2JNM4"/>
<proteinExistence type="inferred from homology"/>
<evidence type="ECO:0000259" key="3">
    <source>
        <dbReference type="PROSITE" id="PS01031"/>
    </source>
</evidence>
<evidence type="ECO:0000313" key="4">
    <source>
        <dbReference type="EMBL" id="HIZ62120.1"/>
    </source>
</evidence>